<evidence type="ECO:0000256" key="3">
    <source>
        <dbReference type="SAM" id="MobiDB-lite"/>
    </source>
</evidence>
<organism evidence="5 6">
    <name type="scientific">Wenzhouxiangella limi</name>
    <dbReference type="NCBI Taxonomy" id="2707351"/>
    <lineage>
        <taxon>Bacteria</taxon>
        <taxon>Pseudomonadati</taxon>
        <taxon>Pseudomonadota</taxon>
        <taxon>Gammaproteobacteria</taxon>
        <taxon>Chromatiales</taxon>
        <taxon>Wenzhouxiangellaceae</taxon>
        <taxon>Wenzhouxiangella</taxon>
    </lineage>
</organism>
<reference evidence="5 6" key="1">
    <citation type="submission" date="2020-02" db="EMBL/GenBank/DDBJ databases">
        <authorList>
            <person name="Zhang X.-Y."/>
        </authorList>
    </citation>
    <scope>NUCLEOTIDE SEQUENCE [LARGE SCALE GENOMIC DNA]</scope>
    <source>
        <strain evidence="5 6">C33</strain>
    </source>
</reference>
<feature type="compositionally biased region" description="Low complexity" evidence="3">
    <location>
        <begin position="22"/>
        <end position="34"/>
    </location>
</feature>
<dbReference type="InterPro" id="IPR050408">
    <property type="entry name" value="HGPRT"/>
</dbReference>
<keyword evidence="5" id="KW-0808">Transferase</keyword>
<dbReference type="InterPro" id="IPR029057">
    <property type="entry name" value="PRTase-like"/>
</dbReference>
<gene>
    <name evidence="5" type="ORF">G3I74_06820</name>
</gene>
<keyword evidence="5" id="KW-0328">Glycosyltransferase</keyword>
<feature type="domain" description="Phosphoribosyltransferase" evidence="4">
    <location>
        <begin position="82"/>
        <end position="194"/>
    </location>
</feature>
<dbReference type="PANTHER" id="PTHR43340:SF1">
    <property type="entry name" value="HYPOXANTHINE PHOSPHORIBOSYLTRANSFERASE"/>
    <property type="match status" value="1"/>
</dbReference>
<dbReference type="Proteomes" id="UP000484885">
    <property type="component" value="Unassembled WGS sequence"/>
</dbReference>
<evidence type="ECO:0000313" key="5">
    <source>
        <dbReference type="EMBL" id="NDY95435.1"/>
    </source>
</evidence>
<evidence type="ECO:0000256" key="2">
    <source>
        <dbReference type="ARBA" id="ARBA00049402"/>
    </source>
</evidence>
<dbReference type="CDD" id="cd06223">
    <property type="entry name" value="PRTases_typeI"/>
    <property type="match status" value="1"/>
</dbReference>
<evidence type="ECO:0000256" key="1">
    <source>
        <dbReference type="ARBA" id="ARBA00048811"/>
    </source>
</evidence>
<proteinExistence type="predicted"/>
<dbReference type="Gene3D" id="3.40.50.2020">
    <property type="match status" value="1"/>
</dbReference>
<protein>
    <submittedName>
        <fullName evidence="5">Hypoxanthine-guanine phosphoribosyltransferase</fullName>
        <ecNumber evidence="5">2.4.2.8</ecNumber>
    </submittedName>
</protein>
<dbReference type="GO" id="GO:0000287">
    <property type="term" value="F:magnesium ion binding"/>
    <property type="evidence" value="ECO:0007669"/>
    <property type="project" value="TreeGrafter"/>
</dbReference>
<evidence type="ECO:0000259" key="4">
    <source>
        <dbReference type="Pfam" id="PF00156"/>
    </source>
</evidence>
<dbReference type="Pfam" id="PF00156">
    <property type="entry name" value="Pribosyltran"/>
    <property type="match status" value="1"/>
</dbReference>
<evidence type="ECO:0000313" key="6">
    <source>
        <dbReference type="Proteomes" id="UP000484885"/>
    </source>
</evidence>
<dbReference type="EMBL" id="JAAGSC010000039">
    <property type="protein sequence ID" value="NDY95435.1"/>
    <property type="molecule type" value="Genomic_DNA"/>
</dbReference>
<dbReference type="GO" id="GO:0006178">
    <property type="term" value="P:guanine salvage"/>
    <property type="evidence" value="ECO:0007669"/>
    <property type="project" value="TreeGrafter"/>
</dbReference>
<dbReference type="GO" id="GO:0032263">
    <property type="term" value="P:GMP salvage"/>
    <property type="evidence" value="ECO:0007669"/>
    <property type="project" value="TreeGrafter"/>
</dbReference>
<comment type="caution">
    <text evidence="5">The sequence shown here is derived from an EMBL/GenBank/DDBJ whole genome shotgun (WGS) entry which is preliminary data.</text>
</comment>
<dbReference type="InterPro" id="IPR000836">
    <property type="entry name" value="PRTase_dom"/>
</dbReference>
<feature type="region of interest" description="Disordered" evidence="3">
    <location>
        <begin position="1"/>
        <end position="50"/>
    </location>
</feature>
<dbReference type="PANTHER" id="PTHR43340">
    <property type="entry name" value="HYPOXANTHINE-GUANINE PHOSPHORIBOSYLTRANSFERASE"/>
    <property type="match status" value="1"/>
</dbReference>
<dbReference type="GO" id="GO:0046100">
    <property type="term" value="P:hypoxanthine metabolic process"/>
    <property type="evidence" value="ECO:0007669"/>
    <property type="project" value="TreeGrafter"/>
</dbReference>
<name>A0A845V636_9GAMM</name>
<dbReference type="AlphaFoldDB" id="A0A845V636"/>
<accession>A0A845V636</accession>
<keyword evidence="6" id="KW-1185">Reference proteome</keyword>
<dbReference type="SUPFAM" id="SSF53271">
    <property type="entry name" value="PRTase-like"/>
    <property type="match status" value="1"/>
</dbReference>
<dbReference type="GO" id="GO:0005829">
    <property type="term" value="C:cytosol"/>
    <property type="evidence" value="ECO:0007669"/>
    <property type="project" value="TreeGrafter"/>
</dbReference>
<comment type="catalytic activity">
    <reaction evidence="2">
        <text>IMP + diphosphate = hypoxanthine + 5-phospho-alpha-D-ribose 1-diphosphate</text>
        <dbReference type="Rhea" id="RHEA:17973"/>
        <dbReference type="ChEBI" id="CHEBI:17368"/>
        <dbReference type="ChEBI" id="CHEBI:33019"/>
        <dbReference type="ChEBI" id="CHEBI:58017"/>
        <dbReference type="ChEBI" id="CHEBI:58053"/>
        <dbReference type="EC" id="2.4.2.8"/>
    </reaction>
    <physiologicalReaction direction="right-to-left" evidence="2">
        <dbReference type="Rhea" id="RHEA:17975"/>
    </physiologicalReaction>
</comment>
<dbReference type="GO" id="GO:0004422">
    <property type="term" value="F:hypoxanthine phosphoribosyltransferase activity"/>
    <property type="evidence" value="ECO:0007669"/>
    <property type="project" value="TreeGrafter"/>
</dbReference>
<dbReference type="EC" id="2.4.2.8" evidence="5"/>
<comment type="catalytic activity">
    <reaction evidence="1">
        <text>GMP + diphosphate = guanine + 5-phospho-alpha-D-ribose 1-diphosphate</text>
        <dbReference type="Rhea" id="RHEA:25424"/>
        <dbReference type="ChEBI" id="CHEBI:16235"/>
        <dbReference type="ChEBI" id="CHEBI:33019"/>
        <dbReference type="ChEBI" id="CHEBI:58017"/>
        <dbReference type="ChEBI" id="CHEBI:58115"/>
        <dbReference type="EC" id="2.4.2.8"/>
    </reaction>
    <physiologicalReaction direction="right-to-left" evidence="1">
        <dbReference type="Rhea" id="RHEA:25426"/>
    </physiologicalReaction>
</comment>
<dbReference type="GO" id="GO:0032264">
    <property type="term" value="P:IMP salvage"/>
    <property type="evidence" value="ECO:0007669"/>
    <property type="project" value="TreeGrafter"/>
</dbReference>
<sequence length="228" mass="25460">MCCSKSALSSPRTAPRSPFPRAPSSWSRPSSWRAKQTTESPPVNRSERFPDRWPAGSDCILTATEVAAALDRQARRLGLLLAGRDAVTMMVLMNGGLYPAVELARRLDFPFAIDHVHATRYRGATFGGELKWGRWPSKVTGCMLLVDDIFDEGHTLQAVRKRLLDDGADEVVTAVLALKEHDRGLPRDWVDDSAIAVPDRYVFGCGMDWQGYWRQLDDIWALPEDVCS</sequence>